<dbReference type="FunFam" id="1.10.1390.10:FF:000001">
    <property type="entry name" value="Glucose-6-phosphate isomerase"/>
    <property type="match status" value="1"/>
</dbReference>
<keyword evidence="5 9" id="KW-0007">Acetylation</keyword>
<dbReference type="PROSITE" id="PS51463">
    <property type="entry name" value="P_GLUCOSE_ISOMERASE_3"/>
    <property type="match status" value="1"/>
</dbReference>
<reference evidence="11 15" key="1">
    <citation type="journal article" date="2015" name="Genome Announc.">
        <title>Draft Genome Sequences of Human-Pathogenic Escherichia coli O26:H11 Strains Carrying the stx2 Gene Only and Circulating in France.</title>
        <authorList>
            <person name="Delannoy S."/>
            <person name="Mariani-Kurkdjian P."/>
            <person name="Bonacorsi S."/>
            <person name="Liguori S."/>
            <person name="Ison S.A."/>
            <person name="Fach P."/>
        </authorList>
    </citation>
    <scope>NUCLEOTIDE SEQUENCE [LARGE SCALE GENOMIC DNA]</scope>
    <source>
        <strain evidence="11 15">34870</strain>
    </source>
</reference>
<feature type="modified residue" description="N6-acetyllysine" evidence="9">
    <location>
        <position position="80"/>
    </location>
</feature>
<keyword evidence="4 9" id="KW-0963">Cytoplasm</keyword>
<dbReference type="InterPro" id="IPR018189">
    <property type="entry name" value="Phosphoglucose_isomerase_CS"/>
</dbReference>
<comment type="subcellular location">
    <subcellularLocation>
        <location evidence="9">Cytoplasm</location>
    </subcellularLocation>
</comment>
<comment type="function">
    <text evidence="9">Catalyzes the reversible isomerization of glucose-6-phosphate to fructose-6-phosphate.</text>
</comment>
<name>A0A0F3W8A4_ECOLX</name>
<feature type="active site" evidence="9">
    <location>
        <position position="386"/>
    </location>
</feature>
<feature type="modified residue" description="N6-acetyllysine" evidence="9">
    <location>
        <position position="234"/>
    </location>
</feature>
<evidence type="ECO:0000313" key="13">
    <source>
        <dbReference type="EMBL" id="STN12047.1"/>
    </source>
</evidence>
<dbReference type="PROSITE" id="PS00174">
    <property type="entry name" value="P_GLUCOSE_ISOMERASE_2"/>
    <property type="match status" value="1"/>
</dbReference>
<evidence type="ECO:0000256" key="4">
    <source>
        <dbReference type="ARBA" id="ARBA00022490"/>
    </source>
</evidence>
<evidence type="ECO:0000256" key="7">
    <source>
        <dbReference type="ARBA" id="ARBA00023235"/>
    </source>
</evidence>
<evidence type="ECO:0000313" key="12">
    <source>
        <dbReference type="EMBL" id="PZZ57391.1"/>
    </source>
</evidence>
<keyword evidence="7 9" id="KW-0413">Isomerase</keyword>
<reference evidence="11" key="2">
    <citation type="submission" date="2017-03" db="EMBL/GenBank/DDBJ databases">
        <title>The mobilome is the main driver of stx2-positive O26:H11 Escherichia coli strains evolution.</title>
        <authorList>
            <person name="Delannoy S."/>
            <person name="Mariani-Kurkdjian P."/>
            <person name="Webb H.E."/>
            <person name="Bonacorsi S."/>
            <person name="Fach P."/>
        </authorList>
    </citation>
    <scope>NUCLEOTIDE SEQUENCE</scope>
    <source>
        <strain evidence="11">34870</strain>
    </source>
</reference>
<comment type="catalytic activity">
    <reaction evidence="8 9 10">
        <text>alpha-D-glucose 6-phosphate = beta-D-fructose 6-phosphate</text>
        <dbReference type="Rhea" id="RHEA:11816"/>
        <dbReference type="ChEBI" id="CHEBI:57634"/>
        <dbReference type="ChEBI" id="CHEBI:58225"/>
        <dbReference type="EC" id="5.3.1.9"/>
    </reaction>
</comment>
<reference evidence="12 16" key="3">
    <citation type="submission" date="2018-05" db="EMBL/GenBank/DDBJ databases">
        <title>Genomic sequencing of EHEC O26 New European Clone.</title>
        <authorList>
            <person name="Karnisova L."/>
            <person name="Nunvar J."/>
            <person name="Marejkova M."/>
            <person name="Mellmann A."/>
            <person name="Drevinek P."/>
            <person name="Blahova K."/>
            <person name="Bielaszewska M."/>
        </authorList>
    </citation>
    <scope>NUCLEOTIDE SEQUENCE [LARGE SCALE GENOMIC DNA]</scope>
    <source>
        <strain evidence="12 16">14-391</strain>
    </source>
</reference>
<feature type="active site" description="Proton donor" evidence="9">
    <location>
        <position position="355"/>
    </location>
</feature>
<evidence type="ECO:0000313" key="14">
    <source>
        <dbReference type="EMBL" id="TJF72822.1"/>
    </source>
</evidence>
<dbReference type="PRINTS" id="PR00662">
    <property type="entry name" value="G6PISOMERASE"/>
</dbReference>
<dbReference type="GO" id="GO:0006094">
    <property type="term" value="P:gluconeogenesis"/>
    <property type="evidence" value="ECO:0007669"/>
    <property type="project" value="UniProtKB-UniRule"/>
</dbReference>
<dbReference type="Pfam" id="PF00342">
    <property type="entry name" value="PGI"/>
    <property type="match status" value="1"/>
</dbReference>
<organism evidence="13 17">
    <name type="scientific">Escherichia coli</name>
    <dbReference type="NCBI Taxonomy" id="562"/>
    <lineage>
        <taxon>Bacteria</taxon>
        <taxon>Pseudomonadati</taxon>
        <taxon>Pseudomonadota</taxon>
        <taxon>Gammaproteobacteria</taxon>
        <taxon>Enterobacterales</taxon>
        <taxon>Enterobacteriaceae</taxon>
        <taxon>Escherichia</taxon>
    </lineage>
</organism>
<sequence length="549" mass="61400">MKNINPTQTAAWQALQKHFDEMKDVTIADLFAKDGDRFSKFSATFGDQMLVDYSKNRITEETLAKLQDLAKECDLAGAIKSMFSGEKINRTENRAVLHVALRNRSNTPILVDGKDVMPEVNAVLEKMKTFSEAIISGEWKGYTGKAITDVVNIGIGGSDLGPYMVTEALRPYKNHLNMHFVSNVDGTHIAEVLKKVNPETTLFLVASKTFTTQETMTNAHSARDWFLKAAGDEKHVAKHFAALSTNAKAVGEFGIDTANMFEFWDWVGGRYSLWSAIGLSIVLSIGFDNFVELLSGAHAMDKHFSTTPAEKNLPVLLALVGIWYNNFFGAETEAILPYDQYMHRFAAYFQQGNMESNGKYVDRNGNVVDYQTGPIIWGEPGTNGQHAFYQLIHQGTKMVPCDFIAPAITHNPLSDHHQKLLSNFFAQTEALAFGKSREVVEQEYRDQGKDPATLDYVVPFKVFEGNRPTNSILLREITPFSLGALIALYEHKIFTQGVILNIFTFDQWGVELGKQLANRILPELKDGKEISSHDSSTNGLINRYKAWRG</sequence>
<dbReference type="CDD" id="cd05015">
    <property type="entry name" value="SIS_PGI_1"/>
    <property type="match status" value="1"/>
</dbReference>
<evidence type="ECO:0000256" key="6">
    <source>
        <dbReference type="ARBA" id="ARBA00023152"/>
    </source>
</evidence>
<dbReference type="CDD" id="cd05016">
    <property type="entry name" value="SIS_PGI_2"/>
    <property type="match status" value="1"/>
</dbReference>
<dbReference type="GO" id="GO:0051156">
    <property type="term" value="P:glucose 6-phosphate metabolic process"/>
    <property type="evidence" value="ECO:0007669"/>
    <property type="project" value="TreeGrafter"/>
</dbReference>
<dbReference type="PANTHER" id="PTHR11469">
    <property type="entry name" value="GLUCOSE-6-PHOSPHATE ISOMERASE"/>
    <property type="match status" value="1"/>
</dbReference>
<dbReference type="InterPro" id="IPR046348">
    <property type="entry name" value="SIS_dom_sf"/>
</dbReference>
<accession>A0A0F3W8A4</accession>
<protein>
    <recommendedName>
        <fullName evidence="9">Glucose-6-phosphate isomerase</fullName>
        <shortName evidence="9">GPI</shortName>
        <ecNumber evidence="9">5.3.1.9</ecNumber>
    </recommendedName>
    <alternativeName>
        <fullName evidence="9">Phosphoglucose isomerase</fullName>
        <shortName evidence="9">PGI</shortName>
    </alternativeName>
    <alternativeName>
        <fullName evidence="9">Phosphohexose isomerase</fullName>
        <shortName evidence="9">PHI</shortName>
    </alternativeName>
</protein>
<dbReference type="EMBL" id="LDXE02000010">
    <property type="protein sequence ID" value="PBN67284.1"/>
    <property type="molecule type" value="Genomic_DNA"/>
</dbReference>
<dbReference type="RefSeq" id="WP_000790012.1">
    <property type="nucleotide sequence ID" value="NZ_AP018808.1"/>
</dbReference>
<dbReference type="InterPro" id="IPR035482">
    <property type="entry name" value="SIS_PGI_2"/>
</dbReference>
<dbReference type="Proteomes" id="UP000036331">
    <property type="component" value="Unassembled WGS sequence"/>
</dbReference>
<dbReference type="EMBL" id="RROO01000001">
    <property type="protein sequence ID" value="TJF72822.1"/>
    <property type="molecule type" value="Genomic_DNA"/>
</dbReference>
<keyword evidence="6 9" id="KW-0324">Glycolysis</keyword>
<dbReference type="SUPFAM" id="SSF53697">
    <property type="entry name" value="SIS domain"/>
    <property type="match status" value="1"/>
</dbReference>
<feature type="active site" evidence="9">
    <location>
        <position position="514"/>
    </location>
</feature>
<dbReference type="GO" id="GO:0006096">
    <property type="term" value="P:glycolytic process"/>
    <property type="evidence" value="ECO:0007669"/>
    <property type="project" value="UniProtKB-UniRule"/>
</dbReference>
<evidence type="ECO:0000256" key="2">
    <source>
        <dbReference type="ARBA" id="ARBA00006604"/>
    </source>
</evidence>
<dbReference type="FunFam" id="3.40.50.10490:FF:000004">
    <property type="entry name" value="Glucose-6-phosphate isomerase"/>
    <property type="match status" value="1"/>
</dbReference>
<comment type="similarity">
    <text evidence="2 9 10">Belongs to the GPI family.</text>
</comment>
<dbReference type="AlphaFoldDB" id="A0A0F3W8A4"/>
<dbReference type="EMBL" id="UGFO01000006">
    <property type="protein sequence ID" value="STN12047.1"/>
    <property type="molecule type" value="Genomic_DNA"/>
</dbReference>
<dbReference type="EMBL" id="QFSS01000501">
    <property type="protein sequence ID" value="PZZ57391.1"/>
    <property type="molecule type" value="Genomic_DNA"/>
</dbReference>
<evidence type="ECO:0000256" key="3">
    <source>
        <dbReference type="ARBA" id="ARBA00022432"/>
    </source>
</evidence>
<dbReference type="EC" id="5.3.1.9" evidence="9"/>
<dbReference type="PANTHER" id="PTHR11469:SF1">
    <property type="entry name" value="GLUCOSE-6-PHOSPHATE ISOMERASE"/>
    <property type="match status" value="1"/>
</dbReference>
<dbReference type="Proteomes" id="UP000248865">
    <property type="component" value="Unassembled WGS sequence"/>
</dbReference>
<evidence type="ECO:0000313" key="15">
    <source>
        <dbReference type="Proteomes" id="UP000036331"/>
    </source>
</evidence>
<evidence type="ECO:0000256" key="1">
    <source>
        <dbReference type="ARBA" id="ARBA00004926"/>
    </source>
</evidence>
<dbReference type="GO" id="GO:0004347">
    <property type="term" value="F:glucose-6-phosphate isomerase activity"/>
    <property type="evidence" value="ECO:0007669"/>
    <property type="project" value="UniProtKB-UniRule"/>
</dbReference>
<dbReference type="InterPro" id="IPR001672">
    <property type="entry name" value="G6P_Isomerase"/>
</dbReference>
<feature type="modified residue" description="N6-acetyllysine" evidence="9">
    <location>
        <position position="228"/>
    </location>
</feature>
<gene>
    <name evidence="9 13" type="primary">pgi</name>
    <name evidence="11" type="ORF">ABE91_029385</name>
    <name evidence="14" type="ORF">C9194_00125</name>
    <name evidence="12" type="ORF">DIV22_28420</name>
    <name evidence="13" type="ORF">NCTC8960_02286</name>
</gene>
<dbReference type="Proteomes" id="UP000255057">
    <property type="component" value="Unassembled WGS sequence"/>
</dbReference>
<evidence type="ECO:0000256" key="8">
    <source>
        <dbReference type="ARBA" id="ARBA00029321"/>
    </source>
</evidence>
<evidence type="ECO:0000313" key="18">
    <source>
        <dbReference type="Proteomes" id="UP000305093"/>
    </source>
</evidence>
<dbReference type="GO" id="GO:0097367">
    <property type="term" value="F:carbohydrate derivative binding"/>
    <property type="evidence" value="ECO:0007669"/>
    <property type="project" value="InterPro"/>
</dbReference>
<keyword evidence="3 9" id="KW-0312">Gluconeogenesis</keyword>
<dbReference type="GO" id="GO:0048029">
    <property type="term" value="F:monosaccharide binding"/>
    <property type="evidence" value="ECO:0007669"/>
    <property type="project" value="TreeGrafter"/>
</dbReference>
<dbReference type="NCBIfam" id="NF001211">
    <property type="entry name" value="PRK00179.1"/>
    <property type="match status" value="1"/>
</dbReference>
<dbReference type="InterPro" id="IPR035476">
    <property type="entry name" value="SIS_PGI_1"/>
</dbReference>
<dbReference type="InterPro" id="IPR023096">
    <property type="entry name" value="G6P_Isomerase_C"/>
</dbReference>
<dbReference type="PROSITE" id="PS00765">
    <property type="entry name" value="P_GLUCOSE_ISOMERASE_1"/>
    <property type="match status" value="1"/>
</dbReference>
<dbReference type="UniPathway" id="UPA00138"/>
<dbReference type="Gene3D" id="1.10.1390.10">
    <property type="match status" value="1"/>
</dbReference>
<evidence type="ECO:0000256" key="5">
    <source>
        <dbReference type="ARBA" id="ARBA00022990"/>
    </source>
</evidence>
<evidence type="ECO:0000313" key="11">
    <source>
        <dbReference type="EMBL" id="PBN67284.1"/>
    </source>
</evidence>
<evidence type="ECO:0000313" key="16">
    <source>
        <dbReference type="Proteomes" id="UP000248865"/>
    </source>
</evidence>
<dbReference type="GO" id="GO:0005829">
    <property type="term" value="C:cytosol"/>
    <property type="evidence" value="ECO:0007669"/>
    <property type="project" value="TreeGrafter"/>
</dbReference>
<comment type="pathway">
    <text evidence="1 9 10">Carbohydrate degradation; glycolysis; D-glyceraldehyde 3-phosphate and glycerone phosphate from D-glucose: step 2/4.</text>
</comment>
<dbReference type="UniPathway" id="UPA00109">
    <property type="reaction ID" value="UER00181"/>
</dbReference>
<evidence type="ECO:0000313" key="17">
    <source>
        <dbReference type="Proteomes" id="UP000255057"/>
    </source>
</evidence>
<dbReference type="HAMAP" id="MF_00473">
    <property type="entry name" value="G6P_isomerase"/>
    <property type="match status" value="1"/>
</dbReference>
<comment type="pathway">
    <text evidence="9">Carbohydrate biosynthesis; gluconeogenesis.</text>
</comment>
<evidence type="ECO:0000256" key="10">
    <source>
        <dbReference type="RuleBase" id="RU000612"/>
    </source>
</evidence>
<reference evidence="13 17" key="4">
    <citation type="submission" date="2018-06" db="EMBL/GenBank/DDBJ databases">
        <authorList>
            <consortium name="Pathogen Informatics"/>
            <person name="Doyle S."/>
        </authorList>
    </citation>
    <scope>NUCLEOTIDE SEQUENCE [LARGE SCALE GENOMIC DNA]</scope>
    <source>
        <strain evidence="13 17">NCTC8960</strain>
    </source>
</reference>
<dbReference type="Gene3D" id="3.40.50.10490">
    <property type="entry name" value="Glucose-6-phosphate isomerase like protein, domain 1"/>
    <property type="match status" value="2"/>
</dbReference>
<reference evidence="14 18" key="5">
    <citation type="submission" date="2018-12" db="EMBL/GenBank/DDBJ databases">
        <title>Food and Water Safety Consortium.</title>
        <authorList>
            <person name="Tyson S."/>
            <person name="Peterson C.-L."/>
            <person name="Olson A."/>
            <person name="Tyler S."/>
            <person name="Cabral J."/>
            <person name="Lynch T."/>
            <person name="Knox N."/>
            <person name="Van Domselaar G."/>
            <person name="Graham M."/>
        </authorList>
    </citation>
    <scope>NUCLEOTIDE SEQUENCE [LARGE SCALE GENOMIC DNA]</scope>
    <source>
        <strain evidence="14 18">FWSEC0419</strain>
    </source>
</reference>
<evidence type="ECO:0000256" key="9">
    <source>
        <dbReference type="HAMAP-Rule" id="MF_00473"/>
    </source>
</evidence>
<proteinExistence type="inferred from homology"/>
<dbReference type="Proteomes" id="UP000305093">
    <property type="component" value="Unassembled WGS sequence"/>
</dbReference>